<dbReference type="OrthoDB" id="64767at2759"/>
<feature type="region of interest" description="Disordered" evidence="9">
    <location>
        <begin position="345"/>
        <end position="372"/>
    </location>
</feature>
<feature type="compositionally biased region" description="Acidic residues" evidence="9">
    <location>
        <begin position="14"/>
        <end position="27"/>
    </location>
</feature>
<organism evidence="12 13">
    <name type="scientific">Rhodocollybia butyracea</name>
    <dbReference type="NCBI Taxonomy" id="206335"/>
    <lineage>
        <taxon>Eukaryota</taxon>
        <taxon>Fungi</taxon>
        <taxon>Dikarya</taxon>
        <taxon>Basidiomycota</taxon>
        <taxon>Agaricomycotina</taxon>
        <taxon>Agaricomycetes</taxon>
        <taxon>Agaricomycetidae</taxon>
        <taxon>Agaricales</taxon>
        <taxon>Marasmiineae</taxon>
        <taxon>Omphalotaceae</taxon>
        <taxon>Rhodocollybia</taxon>
    </lineage>
</organism>
<evidence type="ECO:0000256" key="6">
    <source>
        <dbReference type="ARBA" id="ARBA00022806"/>
    </source>
</evidence>
<dbReference type="InterPro" id="IPR025696">
    <property type="entry name" value="Beta-barrel_MTR4"/>
</dbReference>
<dbReference type="CDD" id="cd18024">
    <property type="entry name" value="DEXHc_Mtr4-like"/>
    <property type="match status" value="1"/>
</dbReference>
<dbReference type="InterPro" id="IPR001650">
    <property type="entry name" value="Helicase_C-like"/>
</dbReference>
<dbReference type="InterPro" id="IPR012961">
    <property type="entry name" value="Ski2/MTR4_C"/>
</dbReference>
<dbReference type="CDD" id="cd18795">
    <property type="entry name" value="SF2_C_Ski2"/>
    <property type="match status" value="1"/>
</dbReference>
<dbReference type="GO" id="GO:0016787">
    <property type="term" value="F:hydrolase activity"/>
    <property type="evidence" value="ECO:0007669"/>
    <property type="project" value="UniProtKB-KW"/>
</dbReference>
<protein>
    <submittedName>
        <fullName evidence="12">Antiviral helicase</fullName>
    </submittedName>
</protein>
<dbReference type="Gene3D" id="1.10.3380.30">
    <property type="match status" value="1"/>
</dbReference>
<dbReference type="GO" id="GO:0031499">
    <property type="term" value="C:TRAMP complex"/>
    <property type="evidence" value="ECO:0007669"/>
    <property type="project" value="UniProtKB-ARBA"/>
</dbReference>
<dbReference type="SUPFAM" id="SSF52540">
    <property type="entry name" value="P-loop containing nucleoside triphosphate hydrolases"/>
    <property type="match status" value="1"/>
</dbReference>
<dbReference type="PIRSF" id="PIRSF005198">
    <property type="entry name" value="Antiviral_helicase_SKI2"/>
    <property type="match status" value="1"/>
</dbReference>
<dbReference type="Pfam" id="PF08148">
    <property type="entry name" value="DSHCT"/>
    <property type="match status" value="1"/>
</dbReference>
<evidence type="ECO:0000259" key="10">
    <source>
        <dbReference type="PROSITE" id="PS51192"/>
    </source>
</evidence>
<dbReference type="GO" id="GO:0005524">
    <property type="term" value="F:ATP binding"/>
    <property type="evidence" value="ECO:0007669"/>
    <property type="project" value="UniProtKB-KW"/>
</dbReference>
<evidence type="ECO:0000256" key="4">
    <source>
        <dbReference type="ARBA" id="ARBA00022741"/>
    </source>
</evidence>
<dbReference type="SMART" id="SM00490">
    <property type="entry name" value="HELICc"/>
    <property type="match status" value="1"/>
</dbReference>
<dbReference type="PANTHER" id="PTHR12131:SF7">
    <property type="entry name" value="EXOSOME RNA HELICASE MTR4"/>
    <property type="match status" value="1"/>
</dbReference>
<dbReference type="FunFam" id="1.10.3380.30:FF:000002">
    <property type="entry name" value="superkiller viralicidic activity 2-like 2"/>
    <property type="match status" value="1"/>
</dbReference>
<dbReference type="Pfam" id="PF00271">
    <property type="entry name" value="Helicase_C"/>
    <property type="match status" value="1"/>
</dbReference>
<evidence type="ECO:0000256" key="3">
    <source>
        <dbReference type="ARBA" id="ARBA00022552"/>
    </source>
</evidence>
<feature type="domain" description="Helicase C-terminal" evidence="11">
    <location>
        <begin position="408"/>
        <end position="581"/>
    </location>
</feature>
<dbReference type="Pfam" id="PF00270">
    <property type="entry name" value="DEAD"/>
    <property type="match status" value="1"/>
</dbReference>
<feature type="region of interest" description="Disordered" evidence="9">
    <location>
        <begin position="1"/>
        <end position="67"/>
    </location>
</feature>
<evidence type="ECO:0000256" key="9">
    <source>
        <dbReference type="SAM" id="MobiDB-lite"/>
    </source>
</evidence>
<dbReference type="EMBL" id="JADNRY010000012">
    <property type="protein sequence ID" value="KAF9074723.1"/>
    <property type="molecule type" value="Genomic_DNA"/>
</dbReference>
<keyword evidence="6 12" id="KW-0347">Helicase</keyword>
<dbReference type="GO" id="GO:0006401">
    <property type="term" value="P:RNA catabolic process"/>
    <property type="evidence" value="ECO:0007669"/>
    <property type="project" value="InterPro"/>
</dbReference>
<evidence type="ECO:0000256" key="2">
    <source>
        <dbReference type="ARBA" id="ARBA00010140"/>
    </source>
</evidence>
<dbReference type="InterPro" id="IPR016438">
    <property type="entry name" value="SKI2-like"/>
</dbReference>
<evidence type="ECO:0000313" key="12">
    <source>
        <dbReference type="EMBL" id="KAF9074723.1"/>
    </source>
</evidence>
<evidence type="ECO:0000256" key="5">
    <source>
        <dbReference type="ARBA" id="ARBA00022801"/>
    </source>
</evidence>
<gene>
    <name evidence="12" type="ORF">BDP27DRAFT_1316720</name>
</gene>
<dbReference type="InterPro" id="IPR014001">
    <property type="entry name" value="Helicase_ATP-bd"/>
</dbReference>
<keyword evidence="7" id="KW-0067">ATP-binding</keyword>
<feature type="compositionally biased region" description="Basic and acidic residues" evidence="9">
    <location>
        <begin position="345"/>
        <end position="358"/>
    </location>
</feature>
<keyword evidence="4" id="KW-0547">Nucleotide-binding</keyword>
<evidence type="ECO:0000256" key="1">
    <source>
        <dbReference type="ARBA" id="ARBA00004123"/>
    </source>
</evidence>
<dbReference type="GO" id="GO:0003723">
    <property type="term" value="F:RNA binding"/>
    <property type="evidence" value="ECO:0007669"/>
    <property type="project" value="InterPro"/>
</dbReference>
<name>A0A9P5Q3C7_9AGAR</name>
<dbReference type="InterPro" id="IPR050699">
    <property type="entry name" value="RNA-DNA_Helicase"/>
</dbReference>
<dbReference type="Pfam" id="PF13234">
    <property type="entry name" value="MTR4_beta-barrel"/>
    <property type="match status" value="1"/>
</dbReference>
<dbReference type="Gene3D" id="3.40.50.300">
    <property type="entry name" value="P-loop containing nucleotide triphosphate hydrolases"/>
    <property type="match status" value="2"/>
</dbReference>
<keyword evidence="3" id="KW-0698">rRNA processing</keyword>
<keyword evidence="13" id="KW-1185">Reference proteome</keyword>
<reference evidence="12" key="1">
    <citation type="submission" date="2020-11" db="EMBL/GenBank/DDBJ databases">
        <authorList>
            <consortium name="DOE Joint Genome Institute"/>
            <person name="Ahrendt S."/>
            <person name="Riley R."/>
            <person name="Andreopoulos W."/>
            <person name="Labutti K."/>
            <person name="Pangilinan J."/>
            <person name="Ruiz-Duenas F.J."/>
            <person name="Barrasa J.M."/>
            <person name="Sanchez-Garcia M."/>
            <person name="Camarero S."/>
            <person name="Miyauchi S."/>
            <person name="Serrano A."/>
            <person name="Linde D."/>
            <person name="Babiker R."/>
            <person name="Drula E."/>
            <person name="Ayuso-Fernandez I."/>
            <person name="Pacheco R."/>
            <person name="Padilla G."/>
            <person name="Ferreira P."/>
            <person name="Barriuso J."/>
            <person name="Kellner H."/>
            <person name="Castanera R."/>
            <person name="Alfaro M."/>
            <person name="Ramirez L."/>
            <person name="Pisabarro A.G."/>
            <person name="Kuo A."/>
            <person name="Tritt A."/>
            <person name="Lipzen A."/>
            <person name="He G."/>
            <person name="Yan M."/>
            <person name="Ng V."/>
            <person name="Cullen D."/>
            <person name="Martin F."/>
            <person name="Rosso M.-N."/>
            <person name="Henrissat B."/>
            <person name="Hibbett D."/>
            <person name="Martinez A.T."/>
            <person name="Grigoriev I.V."/>
        </authorList>
    </citation>
    <scope>NUCLEOTIDE SEQUENCE</scope>
    <source>
        <strain evidence="12">AH 40177</strain>
    </source>
</reference>
<dbReference type="CDD" id="cd13154">
    <property type="entry name" value="KOW_Mtr4"/>
    <property type="match status" value="1"/>
</dbReference>
<dbReference type="FunFam" id="3.40.50.300:FF:000141">
    <property type="entry name" value="ATP-dependent RNA helicase DOB1"/>
    <property type="match status" value="1"/>
</dbReference>
<keyword evidence="5" id="KW-0378">Hydrolase</keyword>
<dbReference type="PROSITE" id="PS51194">
    <property type="entry name" value="HELICASE_CTER"/>
    <property type="match status" value="1"/>
</dbReference>
<dbReference type="GO" id="GO:0003724">
    <property type="term" value="F:RNA helicase activity"/>
    <property type="evidence" value="ECO:0007669"/>
    <property type="project" value="InterPro"/>
</dbReference>
<dbReference type="InterPro" id="IPR048392">
    <property type="entry name" value="MTR4-like_stalk"/>
</dbReference>
<dbReference type="AlphaFoldDB" id="A0A9P5Q3C7"/>
<comment type="caution">
    <text evidence="12">The sequence shown here is derived from an EMBL/GenBank/DDBJ whole genome shotgun (WGS) entry which is preliminary data.</text>
</comment>
<dbReference type="GO" id="GO:0000460">
    <property type="term" value="P:maturation of 5.8S rRNA"/>
    <property type="evidence" value="ECO:0007669"/>
    <property type="project" value="TreeGrafter"/>
</dbReference>
<sequence length="1061" mass="119808">MDSNDLFSFLNGVPEDEENGIDEEIESPLDSTSVPLKRKAEDSSSQAPPESSKKAKTELDAESAPNPVILDDFETEAKREVAASAGLTGGVEAGSRLELRHQVRHQVAVPPGYNYIPISQHVPPAKPDREYKFELDPFQKVSIYAIQRNESVLVSAHTSAGKTVVAEYAIAQSLARKQRVIYTSPIKALSNQKYREMLAEFGDVGLMTGDVTINPTATCLVMTTEILRSMLYRGSEIMREVAWVIFDEVHYMRDRERGVVWEETIILLPHTVHYVFLSATIPNAMQFAEWICKSHEQPCHVVYTDFRPTPLQHYLFPKGGEGIYLVVNEKGEFREDNFSKAMGEIQDRAGEDPADPRSGRGKKGKSKKGGEKKAISDISRIIKMIMVKNYNPVIVFSFSKRECEANALLMSKFEFNSTEEQDLVASIFTNAIENLAPDDRNLPQIAQLLPLLKRGIGVHHSGLLPILKEVIEILFQEGLIKVLFATETFSIGLNMPAKTVVFTDTRKFDGREQRNLSSGEYIQMSGRAGRRGLDDRGVVILMCDEKLEPTVAKEMIKGEADRLDSAFHLGYNMIMNLMKVEGISPEFMLERCFHQFQSSAGIPRLEDELKAEEKKQAEMSISDEPLVAEYYDHRQQIDLMKADFREVITHPTYSLPCLKPGRLVKVKHEALNFGWGVVISYNKRLPPKNQPMLKEDIPPHEQYIVDILLNCASGGTVSTKERNNVIATAGGIQPCPQNQKGVPLVVPVTLATLDAISHLRLYLPKDLRPEPNRETVWKSVLEVQRRFPDGIPLLDPIKEMKIKDDKFKALVQKIEAMEENMLKNPLVKDPRLLELYSLYKKKKESQDTIRALKKRIQSTHDVLQLEELKCRKRVLRRLGFTSSTDIVDTKGRVACEISTGDELLLTELIFNGAFNTLAPEHCAALLSCFVFDEKSEKQTKLNEELAAPLRVMQELAKRIAKVSIESKMPIDEEKYVASFKVELMDAVMQWCRGASFSDICQLTDIFEGSVIRVFRRLGELLRQMAMGAKVIGNTELQEKFEKTSEMLERPNSVIFCASLYL</sequence>
<dbReference type="PROSITE" id="PS51192">
    <property type="entry name" value="HELICASE_ATP_BIND_1"/>
    <property type="match status" value="1"/>
</dbReference>
<feature type="domain" description="Helicase ATP-binding" evidence="10">
    <location>
        <begin position="143"/>
        <end position="299"/>
    </location>
</feature>
<dbReference type="FunFam" id="2.40.30.300:FF:000001">
    <property type="entry name" value="Mtr4 exosome RNA helicase"/>
    <property type="match status" value="1"/>
</dbReference>
<evidence type="ECO:0000256" key="8">
    <source>
        <dbReference type="ARBA" id="ARBA00023242"/>
    </source>
</evidence>
<dbReference type="Pfam" id="PF21408">
    <property type="entry name" value="MTR4-like_stalk"/>
    <property type="match status" value="1"/>
</dbReference>
<comment type="similarity">
    <text evidence="2">Belongs to the helicase family. SKI2 subfamily.</text>
</comment>
<dbReference type="Proteomes" id="UP000772434">
    <property type="component" value="Unassembled WGS sequence"/>
</dbReference>
<dbReference type="InterPro" id="IPR011545">
    <property type="entry name" value="DEAD/DEAH_box_helicase_dom"/>
</dbReference>
<evidence type="ECO:0000313" key="13">
    <source>
        <dbReference type="Proteomes" id="UP000772434"/>
    </source>
</evidence>
<dbReference type="Gene3D" id="2.40.30.300">
    <property type="match status" value="1"/>
</dbReference>
<dbReference type="SMART" id="SM00487">
    <property type="entry name" value="DEXDc"/>
    <property type="match status" value="1"/>
</dbReference>
<keyword evidence="8" id="KW-0539">Nucleus</keyword>
<dbReference type="PANTHER" id="PTHR12131">
    <property type="entry name" value="ATP-DEPENDENT RNA AND DNA HELICASE"/>
    <property type="match status" value="1"/>
</dbReference>
<dbReference type="InterPro" id="IPR027417">
    <property type="entry name" value="P-loop_NTPase"/>
</dbReference>
<accession>A0A9P5Q3C7</accession>
<evidence type="ECO:0000256" key="7">
    <source>
        <dbReference type="ARBA" id="ARBA00022840"/>
    </source>
</evidence>
<evidence type="ECO:0000259" key="11">
    <source>
        <dbReference type="PROSITE" id="PS51194"/>
    </source>
</evidence>
<dbReference type="FunFam" id="3.40.50.300:FF:000083">
    <property type="entry name" value="ATP-dependent RNA helicase DOB1"/>
    <property type="match status" value="1"/>
</dbReference>
<comment type="subcellular location">
    <subcellularLocation>
        <location evidence="1">Nucleus</location>
    </subcellularLocation>
</comment>
<proteinExistence type="inferred from homology"/>
<dbReference type="SMART" id="SM01142">
    <property type="entry name" value="DSHCT"/>
    <property type="match status" value="1"/>
</dbReference>